<comment type="similarity">
    <text evidence="3">Belongs to the MsrB Met sulfoxide reductase family.</text>
</comment>
<comment type="catalytic activity">
    <reaction evidence="2 3">
        <text>L-methionyl-[protein] + [thioredoxin]-disulfide + H2O = L-methionyl-(R)-S-oxide-[protein] + [thioredoxin]-dithiol</text>
        <dbReference type="Rhea" id="RHEA:24164"/>
        <dbReference type="Rhea" id="RHEA-COMP:10698"/>
        <dbReference type="Rhea" id="RHEA-COMP:10700"/>
        <dbReference type="Rhea" id="RHEA-COMP:12313"/>
        <dbReference type="Rhea" id="RHEA-COMP:12314"/>
        <dbReference type="ChEBI" id="CHEBI:15377"/>
        <dbReference type="ChEBI" id="CHEBI:16044"/>
        <dbReference type="ChEBI" id="CHEBI:29950"/>
        <dbReference type="ChEBI" id="CHEBI:45764"/>
        <dbReference type="ChEBI" id="CHEBI:50058"/>
        <dbReference type="EC" id="1.8.4.12"/>
    </reaction>
</comment>
<dbReference type="PANTHER" id="PTHR10173:SF52">
    <property type="entry name" value="METHIONINE-R-SULFOXIDE REDUCTASE B1"/>
    <property type="match status" value="1"/>
</dbReference>
<dbReference type="Gene3D" id="3.90.550.10">
    <property type="entry name" value="Spore Coat Polysaccharide Biosynthesis Protein SpsA, Chain A"/>
    <property type="match status" value="1"/>
</dbReference>
<dbReference type="EC" id="1.8.4.12" evidence="3"/>
<feature type="binding site" evidence="3">
    <location>
        <position position="307"/>
    </location>
    <ligand>
        <name>Zn(2+)</name>
        <dbReference type="ChEBI" id="CHEBI:29105"/>
    </ligand>
</feature>
<feature type="binding site" evidence="3">
    <location>
        <position position="261"/>
    </location>
    <ligand>
        <name>Zn(2+)</name>
        <dbReference type="ChEBI" id="CHEBI:29105"/>
    </ligand>
</feature>
<feature type="binding site" evidence="3">
    <location>
        <position position="258"/>
    </location>
    <ligand>
        <name>Zn(2+)</name>
        <dbReference type="ChEBI" id="CHEBI:29105"/>
    </ligand>
</feature>
<reference evidence="5 6" key="1">
    <citation type="submission" date="2022-03" db="EMBL/GenBank/DDBJ databases">
        <authorList>
            <person name="Koch H."/>
        </authorList>
    </citation>
    <scope>NUCLEOTIDE SEQUENCE [LARGE SCALE GENOMIC DNA]</scope>
    <source>
        <strain evidence="5 6">G1</strain>
    </source>
</reference>
<keyword evidence="3" id="KW-0479">Metal-binding</keyword>
<dbReference type="InterPro" id="IPR029044">
    <property type="entry name" value="Nucleotide-diphossugar_trans"/>
</dbReference>
<dbReference type="RefSeq" id="WP_305732307.1">
    <property type="nucleotide sequence ID" value="NZ_OW150024.1"/>
</dbReference>
<dbReference type="GO" id="GO:0033745">
    <property type="term" value="F:L-methionine-(R)-S-oxide reductase activity"/>
    <property type="evidence" value="ECO:0007669"/>
    <property type="project" value="UniProtKB-EC"/>
</dbReference>
<evidence type="ECO:0000256" key="2">
    <source>
        <dbReference type="ARBA" id="ARBA00048488"/>
    </source>
</evidence>
<evidence type="ECO:0000313" key="5">
    <source>
        <dbReference type="EMBL" id="CAH2031488.1"/>
    </source>
</evidence>
<dbReference type="Proteomes" id="UP001295463">
    <property type="component" value="Chromosome"/>
</dbReference>
<feature type="binding site" evidence="3">
    <location>
        <position position="310"/>
    </location>
    <ligand>
        <name>Zn(2+)</name>
        <dbReference type="ChEBI" id="CHEBI:29105"/>
    </ligand>
</feature>
<dbReference type="InterPro" id="IPR011057">
    <property type="entry name" value="Mss4-like_sf"/>
</dbReference>
<dbReference type="PANTHER" id="PTHR10173">
    <property type="entry name" value="METHIONINE SULFOXIDE REDUCTASE"/>
    <property type="match status" value="1"/>
</dbReference>
<comment type="cofactor">
    <cofactor evidence="3">
        <name>Zn(2+)</name>
        <dbReference type="ChEBI" id="CHEBI:29105"/>
    </cofactor>
    <text evidence="3">Binds 1 zinc ion per subunit. The zinc ion is important for the structural integrity of the protein.</text>
</comment>
<dbReference type="NCBIfam" id="TIGR04282">
    <property type="entry name" value="glyco_like_cofC"/>
    <property type="match status" value="1"/>
</dbReference>
<organism evidence="5 6">
    <name type="scientific">Trichlorobacter ammonificans</name>
    <dbReference type="NCBI Taxonomy" id="2916410"/>
    <lineage>
        <taxon>Bacteria</taxon>
        <taxon>Pseudomonadati</taxon>
        <taxon>Thermodesulfobacteriota</taxon>
        <taxon>Desulfuromonadia</taxon>
        <taxon>Geobacterales</taxon>
        <taxon>Geobacteraceae</taxon>
        <taxon>Trichlorobacter</taxon>
    </lineage>
</organism>
<dbReference type="SUPFAM" id="SSF53448">
    <property type="entry name" value="Nucleotide-diphospho-sugar transferases"/>
    <property type="match status" value="1"/>
</dbReference>
<dbReference type="Gene3D" id="2.170.150.20">
    <property type="entry name" value="Peptide methionine sulfoxide reductase"/>
    <property type="match status" value="1"/>
</dbReference>
<dbReference type="InterPro" id="IPR002579">
    <property type="entry name" value="Met_Sox_Rdtase_MsrB_dom"/>
</dbReference>
<keyword evidence="1 3" id="KW-0560">Oxidoreductase</keyword>
<dbReference type="HAMAP" id="MF_01400">
    <property type="entry name" value="MsrB"/>
    <property type="match status" value="1"/>
</dbReference>
<proteinExistence type="inferred from homology"/>
<keyword evidence="6" id="KW-1185">Reference proteome</keyword>
<name>A0ABM9D8F5_9BACT</name>
<dbReference type="Pfam" id="PF09837">
    <property type="entry name" value="DUF2064"/>
    <property type="match status" value="1"/>
</dbReference>
<protein>
    <recommendedName>
        <fullName evidence="3">Peptide methionine sulfoxide reductase MsrB</fullName>
        <ecNumber evidence="3">1.8.4.12</ecNumber>
    </recommendedName>
    <alternativeName>
        <fullName evidence="3">Peptide-methionine (R)-S-oxide reductase</fullName>
    </alternativeName>
</protein>
<sequence length="342" mass="37489">METAGSCIALFVKPPLPGRVKTRLARSIGHPAACRLYEMLVRRTIAHCRASGLSLVICHDGDDPALLPAFWLKRASTCLPQRGADLGERMADAFTRLFAAGAQRVILIGSDIPGLDADYLRQADRLLAHHGLVIGPALDGGYCLIALQAAAFSPELFRGIPWSGERVLELTLAAARTVGLSPVMLAPLRDLDTIDDLQALRAAGLLPEEETMDTISCSDREWRERLTPTQYRITRLAGTEPPFVNPYWNNHAAGLYRCVCCALPLFRSDDKYDSGSGWPSFFQPVDPAHFVTDEDRSLGMVRTELRCARCDAHLGHLFPDGPPPTGQRYCINSAALEFIPDP</sequence>
<evidence type="ECO:0000259" key="4">
    <source>
        <dbReference type="PROSITE" id="PS51790"/>
    </source>
</evidence>
<keyword evidence="3" id="KW-0862">Zinc</keyword>
<dbReference type="Pfam" id="PF01641">
    <property type="entry name" value="SelR"/>
    <property type="match status" value="1"/>
</dbReference>
<dbReference type="GO" id="GO:0033743">
    <property type="term" value="F:peptide-methionine (R)-S-oxide reductase activity"/>
    <property type="evidence" value="ECO:0007669"/>
    <property type="project" value="UniProtKB-EC"/>
</dbReference>
<dbReference type="InterPro" id="IPR018641">
    <property type="entry name" value="Trfase_1_rSAM/seldom-assoc"/>
</dbReference>
<dbReference type="SUPFAM" id="SSF51316">
    <property type="entry name" value="Mss4-like"/>
    <property type="match status" value="1"/>
</dbReference>
<feature type="domain" description="MsrB" evidence="4">
    <location>
        <begin position="219"/>
        <end position="341"/>
    </location>
</feature>
<dbReference type="InterPro" id="IPR028427">
    <property type="entry name" value="Met_Sox_Rdtase_MsrB"/>
</dbReference>
<dbReference type="NCBIfam" id="TIGR00357">
    <property type="entry name" value="peptide-methionine (R)-S-oxide reductase MsrB"/>
    <property type="match status" value="1"/>
</dbReference>
<gene>
    <name evidence="3" type="primary">msrB</name>
    <name evidence="5" type="ORF">GEAMG1_1656</name>
</gene>
<accession>A0ABM9D8F5</accession>
<evidence type="ECO:0000256" key="3">
    <source>
        <dbReference type="HAMAP-Rule" id="MF_01400"/>
    </source>
</evidence>
<evidence type="ECO:0000256" key="1">
    <source>
        <dbReference type="ARBA" id="ARBA00023002"/>
    </source>
</evidence>
<dbReference type="EMBL" id="OW150024">
    <property type="protein sequence ID" value="CAH2031488.1"/>
    <property type="molecule type" value="Genomic_DNA"/>
</dbReference>
<feature type="active site" description="Nucleophile" evidence="3">
    <location>
        <position position="330"/>
    </location>
</feature>
<dbReference type="PROSITE" id="PS51790">
    <property type="entry name" value="MSRB"/>
    <property type="match status" value="1"/>
</dbReference>
<evidence type="ECO:0000313" key="6">
    <source>
        <dbReference type="Proteomes" id="UP001295463"/>
    </source>
</evidence>